<dbReference type="EMBL" id="VOQQ01000001">
    <property type="protein sequence ID" value="TXC62581.1"/>
    <property type="molecule type" value="Genomic_DNA"/>
</dbReference>
<evidence type="ECO:0000259" key="2">
    <source>
        <dbReference type="Pfam" id="PF04909"/>
    </source>
</evidence>
<dbReference type="InterPro" id="IPR032466">
    <property type="entry name" value="Metal_Hydrolase"/>
</dbReference>
<dbReference type="GO" id="GO:0005737">
    <property type="term" value="C:cytoplasm"/>
    <property type="evidence" value="ECO:0007669"/>
    <property type="project" value="TreeGrafter"/>
</dbReference>
<keyword evidence="4" id="KW-1185">Reference proteome</keyword>
<accession>A0A5C6TRE6</accession>
<evidence type="ECO:0000256" key="1">
    <source>
        <dbReference type="ARBA" id="ARBA00023239"/>
    </source>
</evidence>
<dbReference type="PANTHER" id="PTHR21240">
    <property type="entry name" value="2-AMINO-3-CARBOXYLMUCONATE-6-SEMIALDEHYDE DECARBOXYLASE"/>
    <property type="match status" value="1"/>
</dbReference>
<organism evidence="3 4">
    <name type="scientific">Allosphingosinicella ginsenosidimutans</name>
    <dbReference type="NCBI Taxonomy" id="1176539"/>
    <lineage>
        <taxon>Bacteria</taxon>
        <taxon>Pseudomonadati</taxon>
        <taxon>Pseudomonadota</taxon>
        <taxon>Alphaproteobacteria</taxon>
        <taxon>Sphingomonadales</taxon>
        <taxon>Sphingomonadaceae</taxon>
        <taxon>Allosphingosinicella</taxon>
    </lineage>
</organism>
<evidence type="ECO:0000313" key="3">
    <source>
        <dbReference type="EMBL" id="TXC62581.1"/>
    </source>
</evidence>
<dbReference type="AlphaFoldDB" id="A0A5C6TRE6"/>
<dbReference type="SUPFAM" id="SSF51556">
    <property type="entry name" value="Metallo-dependent hydrolases"/>
    <property type="match status" value="1"/>
</dbReference>
<dbReference type="GO" id="GO:0016787">
    <property type="term" value="F:hydrolase activity"/>
    <property type="evidence" value="ECO:0007669"/>
    <property type="project" value="UniProtKB-KW"/>
</dbReference>
<dbReference type="Proteomes" id="UP000321249">
    <property type="component" value="Unassembled WGS sequence"/>
</dbReference>
<dbReference type="GO" id="GO:0019748">
    <property type="term" value="P:secondary metabolic process"/>
    <property type="evidence" value="ECO:0007669"/>
    <property type="project" value="TreeGrafter"/>
</dbReference>
<sequence length="388" mass="42948">MNLELMQAPAAEIGFKGEILDCDAHLYMEPDTMAEIVGEIGGGFVLEHVRNQYATEQFHKDKEAGKTDVWNIKGLGALGAYDAEERVAAMDAMGVAQQLVFPNTALRELRIDSDAARAAMRRYNDFVIPWTRSTGGRARAVCQINMSQLDPAIAELDRVLASGATGILLSCASPPGGVSPANEAWDPFWARLEEADVPALLHLSSGGLLTSDADDPVIPPREFSEARALKASFAMRPGAEEAIGPFFMLVAHLPVETYLISLVMGGVFERFPRLRFGVIECGAGWLGPMAERMEQHVELLAKVGVTYPLRPKEYIRRNVRITPFWHESIDTMVERHGMDEVYVFSTDYPHVEGTRNPIGRFKKTMNTVGKDYDRKFFVENAKLLFPGA</sequence>
<dbReference type="Pfam" id="PF04909">
    <property type="entry name" value="Amidohydro_2"/>
    <property type="match status" value="1"/>
</dbReference>
<dbReference type="InterPro" id="IPR006680">
    <property type="entry name" value="Amidohydro-rel"/>
</dbReference>
<dbReference type="PANTHER" id="PTHR21240:SF28">
    <property type="entry name" value="ISO-OROTATE DECARBOXYLASE (EUROFUNG)"/>
    <property type="match status" value="1"/>
</dbReference>
<gene>
    <name evidence="3" type="ORF">FRZ32_02240</name>
</gene>
<proteinExistence type="predicted"/>
<protein>
    <submittedName>
        <fullName evidence="3">Amidohydrolase family protein</fullName>
    </submittedName>
</protein>
<reference evidence="3 4" key="1">
    <citation type="journal article" date="2015" name="J. Microbiol.">
        <title>Sphingosinicella ginsenosidimutans sp. nov., with ginsenoside converting activity.</title>
        <authorList>
            <person name="Kim J.K."/>
            <person name="Kang M.S."/>
            <person name="Park S.C."/>
            <person name="Kim K.M."/>
            <person name="Choi K."/>
            <person name="Yoon M.H."/>
            <person name="Im W.T."/>
        </authorList>
    </citation>
    <scope>NUCLEOTIDE SEQUENCE [LARGE SCALE GENOMIC DNA]</scope>
    <source>
        <strain evidence="3 4">BS-11</strain>
    </source>
</reference>
<comment type="caution">
    <text evidence="3">The sequence shown here is derived from an EMBL/GenBank/DDBJ whole genome shotgun (WGS) entry which is preliminary data.</text>
</comment>
<keyword evidence="3" id="KW-0378">Hydrolase</keyword>
<name>A0A5C6TRE6_9SPHN</name>
<evidence type="ECO:0000313" key="4">
    <source>
        <dbReference type="Proteomes" id="UP000321249"/>
    </source>
</evidence>
<dbReference type="Gene3D" id="3.20.20.140">
    <property type="entry name" value="Metal-dependent hydrolases"/>
    <property type="match status" value="1"/>
</dbReference>
<dbReference type="InterPro" id="IPR032465">
    <property type="entry name" value="ACMSD"/>
</dbReference>
<dbReference type="GO" id="GO:0016831">
    <property type="term" value="F:carboxy-lyase activity"/>
    <property type="evidence" value="ECO:0007669"/>
    <property type="project" value="InterPro"/>
</dbReference>
<feature type="domain" description="Amidohydrolase-related" evidence="2">
    <location>
        <begin position="83"/>
        <end position="386"/>
    </location>
</feature>
<keyword evidence="1" id="KW-0456">Lyase</keyword>